<dbReference type="PANTHER" id="PTHR30349">
    <property type="entry name" value="PHAGE INTEGRASE-RELATED"/>
    <property type="match status" value="1"/>
</dbReference>
<dbReference type="InterPro" id="IPR013762">
    <property type="entry name" value="Integrase-like_cat_sf"/>
</dbReference>
<sequence length="252" mass="27995">MPYPSDRNLTGGAVRLCQAESVLGIAEGIETALAVRQATGMAVWAALSCRLKEPSIRVRWLTRDEASRLLNELPYHLESMARFTLATGLRASNVTGLKWSDVDLVRRVAWVHPEDAKGGKAIGIPLNNDAVVVLREQIGKHLTHVFTYGGKPILTNPNNTAWQTALKRSGIKDFRWHDLRHTWASWHVQAGTPLNVLKELGGWTSYQMVLRYAHLAPEHLAEHANRISGLKSVSTLIAHLETSEKKAVSTLY</sequence>
<evidence type="ECO:0000256" key="2">
    <source>
        <dbReference type="ARBA" id="ARBA00023172"/>
    </source>
</evidence>
<evidence type="ECO:0000313" key="5">
    <source>
        <dbReference type="Proteomes" id="UP000249396"/>
    </source>
</evidence>
<dbReference type="InterPro" id="IPR002104">
    <property type="entry name" value="Integrase_catalytic"/>
</dbReference>
<keyword evidence="2" id="KW-0233">DNA recombination</keyword>
<dbReference type="SUPFAM" id="SSF56349">
    <property type="entry name" value="DNA breaking-rejoining enzymes"/>
    <property type="match status" value="1"/>
</dbReference>
<dbReference type="GO" id="GO:0015074">
    <property type="term" value="P:DNA integration"/>
    <property type="evidence" value="ECO:0007669"/>
    <property type="project" value="UniProtKB-KW"/>
</dbReference>
<dbReference type="EMBL" id="QJPH01000369">
    <property type="protein sequence ID" value="PZN75997.1"/>
    <property type="molecule type" value="Genomic_DNA"/>
</dbReference>
<dbReference type="AlphaFoldDB" id="A0A2W4SZX4"/>
<dbReference type="InterPro" id="IPR034154">
    <property type="entry name" value="TOPRIM_DnaG/twinkle"/>
</dbReference>
<keyword evidence="1" id="KW-0229">DNA integration</keyword>
<comment type="caution">
    <text evidence="4">The sequence shown here is derived from an EMBL/GenBank/DDBJ whole genome shotgun (WGS) entry which is preliminary data.</text>
</comment>
<dbReference type="GO" id="GO:0003677">
    <property type="term" value="F:DNA binding"/>
    <property type="evidence" value="ECO:0007669"/>
    <property type="project" value="InterPro"/>
</dbReference>
<protein>
    <recommendedName>
        <fullName evidence="3">Tyr recombinase domain-containing protein</fullName>
    </recommendedName>
</protein>
<feature type="domain" description="Tyr recombinase" evidence="3">
    <location>
        <begin position="56"/>
        <end position="225"/>
    </location>
</feature>
<evidence type="ECO:0000313" key="4">
    <source>
        <dbReference type="EMBL" id="PZN75997.1"/>
    </source>
</evidence>
<dbReference type="CDD" id="cd00796">
    <property type="entry name" value="INT_Rci_Hp1_C"/>
    <property type="match status" value="1"/>
</dbReference>
<accession>A0A2W4SZX4</accession>
<gene>
    <name evidence="4" type="ORF">DM484_17440</name>
</gene>
<dbReference type="PROSITE" id="PS51898">
    <property type="entry name" value="TYR_RECOMBINASE"/>
    <property type="match status" value="1"/>
</dbReference>
<dbReference type="Pfam" id="PF00589">
    <property type="entry name" value="Phage_integrase"/>
    <property type="match status" value="1"/>
</dbReference>
<dbReference type="PANTHER" id="PTHR30349:SF64">
    <property type="entry name" value="PROPHAGE INTEGRASE INTD-RELATED"/>
    <property type="match status" value="1"/>
</dbReference>
<organism evidence="4 5">
    <name type="scientific">Candidatus Methylumidiphilus alinenensis</name>
    <dbReference type="NCBI Taxonomy" id="2202197"/>
    <lineage>
        <taxon>Bacteria</taxon>
        <taxon>Pseudomonadati</taxon>
        <taxon>Pseudomonadota</taxon>
        <taxon>Gammaproteobacteria</taxon>
        <taxon>Methylococcales</taxon>
        <taxon>Candidatus Methylumidiphilus</taxon>
    </lineage>
</organism>
<dbReference type="GO" id="GO:0006310">
    <property type="term" value="P:DNA recombination"/>
    <property type="evidence" value="ECO:0007669"/>
    <property type="project" value="UniProtKB-KW"/>
</dbReference>
<name>A0A2W4SZX4_9GAMM</name>
<dbReference type="Gene3D" id="1.10.443.10">
    <property type="entry name" value="Intergrase catalytic core"/>
    <property type="match status" value="1"/>
</dbReference>
<dbReference type="Proteomes" id="UP000249396">
    <property type="component" value="Unassembled WGS sequence"/>
</dbReference>
<reference evidence="4 5" key="1">
    <citation type="journal article" date="2018" name="Aquat. Microb. Ecol.">
        <title>Gammaproteobacterial methanotrophs dominate.</title>
        <authorList>
            <person name="Rissanen A.J."/>
            <person name="Saarenheimo J."/>
            <person name="Tiirola M."/>
            <person name="Peura S."/>
            <person name="Aalto S.L."/>
            <person name="Karvinen A."/>
            <person name="Nykanen H."/>
        </authorList>
    </citation>
    <scope>NUCLEOTIDE SEQUENCE [LARGE SCALE GENOMIC DNA]</scope>
    <source>
        <strain evidence="4">AMbin10</strain>
    </source>
</reference>
<evidence type="ECO:0000256" key="1">
    <source>
        <dbReference type="ARBA" id="ARBA00022908"/>
    </source>
</evidence>
<dbReference type="InterPro" id="IPR050090">
    <property type="entry name" value="Tyrosine_recombinase_XerCD"/>
</dbReference>
<evidence type="ECO:0000259" key="3">
    <source>
        <dbReference type="PROSITE" id="PS51898"/>
    </source>
</evidence>
<dbReference type="InterPro" id="IPR011010">
    <property type="entry name" value="DNA_brk_join_enz"/>
</dbReference>
<proteinExistence type="predicted"/>
<dbReference type="CDD" id="cd01029">
    <property type="entry name" value="TOPRIM_primases"/>
    <property type="match status" value="1"/>
</dbReference>